<sequence>LRSRGFDSAAALEGGIDEYARIVDPSLPRYREGEGERGLLLQQLPRPDTGCLAYFLGDPVAREAVLIDPGVDTDPYLEALRGGAWHLAAIVETHTHADHLAGHSSLHLATDAPIYVSRRSPAQYPHRTLSEGEAIDFGSEELRILETPGHTLDHLTLRVRDSAFVGDTLLIGTCGRTDLGDGSPEMLWDSLTGKLMRLPDEVEVYPAHFGPCHSLPARYVSTIGFERATNEALNQPSREAFVRYMTEGWPPKPTDFEQIVRANLEG</sequence>
<dbReference type="EMBL" id="AUZY01000719">
    <property type="protein sequence ID" value="EQD77597.1"/>
    <property type="molecule type" value="Genomic_DNA"/>
</dbReference>
<accession>T1C6G1</accession>
<dbReference type="GO" id="GO:0070813">
    <property type="term" value="P:hydrogen sulfide metabolic process"/>
    <property type="evidence" value="ECO:0007669"/>
    <property type="project" value="TreeGrafter"/>
</dbReference>
<protein>
    <submittedName>
        <fullName evidence="3">Metallo-beta-lactamase superfamily protein</fullName>
    </submittedName>
</protein>
<dbReference type="Gene3D" id="3.60.15.10">
    <property type="entry name" value="Ribonuclease Z/Hydroxyacylglutathione hydrolase-like"/>
    <property type="match status" value="1"/>
</dbReference>
<dbReference type="InterPro" id="IPR044528">
    <property type="entry name" value="POD-like_MBL-fold"/>
</dbReference>
<organism evidence="3">
    <name type="scientific">mine drainage metagenome</name>
    <dbReference type="NCBI Taxonomy" id="410659"/>
    <lineage>
        <taxon>unclassified sequences</taxon>
        <taxon>metagenomes</taxon>
        <taxon>ecological metagenomes</taxon>
    </lineage>
</organism>
<feature type="non-terminal residue" evidence="3">
    <location>
        <position position="1"/>
    </location>
</feature>
<comment type="caution">
    <text evidence="3">The sequence shown here is derived from an EMBL/GenBank/DDBJ whole genome shotgun (WGS) entry which is preliminary data.</text>
</comment>
<dbReference type="GO" id="GO:0050313">
    <property type="term" value="F:sulfur dioxygenase activity"/>
    <property type="evidence" value="ECO:0007669"/>
    <property type="project" value="InterPro"/>
</dbReference>
<dbReference type="PROSITE" id="PS50206">
    <property type="entry name" value="RHODANESE_3"/>
    <property type="match status" value="1"/>
</dbReference>
<dbReference type="AlphaFoldDB" id="T1C6G1"/>
<gene>
    <name evidence="3" type="ORF">B1B_00982</name>
</gene>
<dbReference type="PANTHER" id="PTHR43084:SF1">
    <property type="entry name" value="PERSULFIDE DIOXYGENASE ETHE1, MITOCHONDRIAL"/>
    <property type="match status" value="1"/>
</dbReference>
<dbReference type="InterPro" id="IPR001763">
    <property type="entry name" value="Rhodanese-like_dom"/>
</dbReference>
<dbReference type="PANTHER" id="PTHR43084">
    <property type="entry name" value="PERSULFIDE DIOXYGENASE ETHE1"/>
    <property type="match status" value="1"/>
</dbReference>
<evidence type="ECO:0000256" key="1">
    <source>
        <dbReference type="ARBA" id="ARBA00022723"/>
    </source>
</evidence>
<dbReference type="GO" id="GO:0046872">
    <property type="term" value="F:metal ion binding"/>
    <property type="evidence" value="ECO:0007669"/>
    <property type="project" value="UniProtKB-KW"/>
</dbReference>
<reference evidence="3" key="1">
    <citation type="submission" date="2013-08" db="EMBL/GenBank/DDBJ databases">
        <authorList>
            <person name="Mendez C."/>
            <person name="Richter M."/>
            <person name="Ferrer M."/>
            <person name="Sanchez J."/>
        </authorList>
    </citation>
    <scope>NUCLEOTIDE SEQUENCE</scope>
</reference>
<keyword evidence="1" id="KW-0479">Metal-binding</keyword>
<dbReference type="CDD" id="cd07724">
    <property type="entry name" value="POD-like_MBL-fold"/>
    <property type="match status" value="1"/>
</dbReference>
<dbReference type="SUPFAM" id="SSF56281">
    <property type="entry name" value="Metallo-hydrolase/oxidoreductase"/>
    <property type="match status" value="1"/>
</dbReference>
<proteinExistence type="predicted"/>
<evidence type="ECO:0000313" key="3">
    <source>
        <dbReference type="EMBL" id="EQD77597.1"/>
    </source>
</evidence>
<dbReference type="InterPro" id="IPR036866">
    <property type="entry name" value="RibonucZ/Hydroxyglut_hydro"/>
</dbReference>
<dbReference type="Pfam" id="PF00753">
    <property type="entry name" value="Lactamase_B"/>
    <property type="match status" value="1"/>
</dbReference>
<dbReference type="InterPro" id="IPR051682">
    <property type="entry name" value="Mito_Persulfide_Diox"/>
</dbReference>
<evidence type="ECO:0000259" key="2">
    <source>
        <dbReference type="PROSITE" id="PS50206"/>
    </source>
</evidence>
<name>T1C6G1_9ZZZZ</name>
<dbReference type="InterPro" id="IPR001279">
    <property type="entry name" value="Metallo-B-lactamas"/>
</dbReference>
<reference evidence="3" key="2">
    <citation type="journal article" date="2014" name="ISME J.">
        <title>Microbial stratification in low pH oxic and suboxic macroscopic growths along an acid mine drainage.</title>
        <authorList>
            <person name="Mendez-Garcia C."/>
            <person name="Mesa V."/>
            <person name="Sprenger R.R."/>
            <person name="Richter M."/>
            <person name="Diez M.S."/>
            <person name="Solano J."/>
            <person name="Bargiela R."/>
            <person name="Golyshina O.V."/>
            <person name="Manteca A."/>
            <person name="Ramos J.L."/>
            <person name="Gallego J.R."/>
            <person name="Llorente I."/>
            <person name="Martins Dos Santos V.A."/>
            <person name="Jensen O.N."/>
            <person name="Pelaez A.I."/>
            <person name="Sanchez J."/>
            <person name="Ferrer M."/>
        </authorList>
    </citation>
    <scope>NUCLEOTIDE SEQUENCE</scope>
</reference>
<dbReference type="SMART" id="SM00849">
    <property type="entry name" value="Lactamase_B"/>
    <property type="match status" value="1"/>
</dbReference>
<feature type="domain" description="Rhodanese" evidence="2">
    <location>
        <begin position="1"/>
        <end position="28"/>
    </location>
</feature>
<dbReference type="GO" id="GO:0006749">
    <property type="term" value="P:glutathione metabolic process"/>
    <property type="evidence" value="ECO:0007669"/>
    <property type="project" value="InterPro"/>
</dbReference>